<dbReference type="PROSITE" id="PS00659">
    <property type="entry name" value="GLYCOSYL_HYDROL_F5"/>
    <property type="match status" value="1"/>
</dbReference>
<keyword evidence="3 5" id="KW-0326">Glycosidase</keyword>
<evidence type="ECO:0000313" key="9">
    <source>
        <dbReference type="Proteomes" id="UP000799438"/>
    </source>
</evidence>
<dbReference type="AlphaFoldDB" id="A0A6A6BCV7"/>
<dbReference type="GeneID" id="54303199"/>
<name>A0A6A6BCV7_9PEZI</name>
<keyword evidence="2 5" id="KW-0378">Hydrolase</keyword>
<keyword evidence="4" id="KW-0961">Cell wall biogenesis/degradation</keyword>
<dbReference type="PANTHER" id="PTHR31297">
    <property type="entry name" value="GLUCAN ENDO-1,6-BETA-GLUCOSIDASE B"/>
    <property type="match status" value="1"/>
</dbReference>
<evidence type="ECO:0000256" key="2">
    <source>
        <dbReference type="ARBA" id="ARBA00022801"/>
    </source>
</evidence>
<evidence type="ECO:0000256" key="5">
    <source>
        <dbReference type="RuleBase" id="RU361153"/>
    </source>
</evidence>
<gene>
    <name evidence="8" type="ORF">K452DRAFT_351008</name>
</gene>
<evidence type="ECO:0000259" key="7">
    <source>
        <dbReference type="Pfam" id="PF00150"/>
    </source>
</evidence>
<dbReference type="GO" id="GO:0071555">
    <property type="term" value="P:cell wall organization"/>
    <property type="evidence" value="ECO:0007669"/>
    <property type="project" value="UniProtKB-KW"/>
</dbReference>
<dbReference type="GO" id="GO:0009251">
    <property type="term" value="P:glucan catabolic process"/>
    <property type="evidence" value="ECO:0007669"/>
    <property type="project" value="TreeGrafter"/>
</dbReference>
<dbReference type="OrthoDB" id="62120at2759"/>
<dbReference type="InterPro" id="IPR017853">
    <property type="entry name" value="GH"/>
</dbReference>
<comment type="similarity">
    <text evidence="1 5">Belongs to the glycosyl hydrolase 5 (cellulase A) family.</text>
</comment>
<feature type="signal peptide" evidence="6">
    <location>
        <begin position="1"/>
        <end position="18"/>
    </location>
</feature>
<evidence type="ECO:0000256" key="6">
    <source>
        <dbReference type="SAM" id="SignalP"/>
    </source>
</evidence>
<dbReference type="InterPro" id="IPR050386">
    <property type="entry name" value="Glycosyl_hydrolase_5"/>
</dbReference>
<feature type="chain" id="PRO_5025369070" evidence="6">
    <location>
        <begin position="19"/>
        <end position="411"/>
    </location>
</feature>
<dbReference type="GO" id="GO:0009986">
    <property type="term" value="C:cell surface"/>
    <property type="evidence" value="ECO:0007669"/>
    <property type="project" value="TreeGrafter"/>
</dbReference>
<dbReference type="PANTHER" id="PTHR31297:SF8">
    <property type="entry name" value="GLYCOSIDE HYDROLASE FAMILY 5 DOMAIN-CONTAINING PROTEIN"/>
    <property type="match status" value="1"/>
</dbReference>
<evidence type="ECO:0000256" key="1">
    <source>
        <dbReference type="ARBA" id="ARBA00005641"/>
    </source>
</evidence>
<accession>A0A6A6BCV7</accession>
<evidence type="ECO:0000256" key="4">
    <source>
        <dbReference type="ARBA" id="ARBA00023316"/>
    </source>
</evidence>
<dbReference type="EMBL" id="ML995485">
    <property type="protein sequence ID" value="KAF2141980.1"/>
    <property type="molecule type" value="Genomic_DNA"/>
</dbReference>
<feature type="domain" description="Glycoside hydrolase family 5" evidence="7">
    <location>
        <begin position="86"/>
        <end position="312"/>
    </location>
</feature>
<dbReference type="GO" id="GO:0004338">
    <property type="term" value="F:glucan exo-1,3-beta-glucosidase activity"/>
    <property type="evidence" value="ECO:0007669"/>
    <property type="project" value="TreeGrafter"/>
</dbReference>
<reference evidence="8" key="1">
    <citation type="journal article" date="2020" name="Stud. Mycol.">
        <title>101 Dothideomycetes genomes: a test case for predicting lifestyles and emergence of pathogens.</title>
        <authorList>
            <person name="Haridas S."/>
            <person name="Albert R."/>
            <person name="Binder M."/>
            <person name="Bloem J."/>
            <person name="Labutti K."/>
            <person name="Salamov A."/>
            <person name="Andreopoulos B."/>
            <person name="Baker S."/>
            <person name="Barry K."/>
            <person name="Bills G."/>
            <person name="Bluhm B."/>
            <person name="Cannon C."/>
            <person name="Castanera R."/>
            <person name="Culley D."/>
            <person name="Daum C."/>
            <person name="Ezra D."/>
            <person name="Gonzalez J."/>
            <person name="Henrissat B."/>
            <person name="Kuo A."/>
            <person name="Liang C."/>
            <person name="Lipzen A."/>
            <person name="Lutzoni F."/>
            <person name="Magnuson J."/>
            <person name="Mondo S."/>
            <person name="Nolan M."/>
            <person name="Ohm R."/>
            <person name="Pangilinan J."/>
            <person name="Park H.-J."/>
            <person name="Ramirez L."/>
            <person name="Alfaro M."/>
            <person name="Sun H."/>
            <person name="Tritt A."/>
            <person name="Yoshinaga Y."/>
            <person name="Zwiers L.-H."/>
            <person name="Turgeon B."/>
            <person name="Goodwin S."/>
            <person name="Spatafora J."/>
            <person name="Crous P."/>
            <person name="Grigoriev I."/>
        </authorList>
    </citation>
    <scope>NUCLEOTIDE SEQUENCE</scope>
    <source>
        <strain evidence="8">CBS 121167</strain>
    </source>
</reference>
<dbReference type="RefSeq" id="XP_033397692.1">
    <property type="nucleotide sequence ID" value="XM_033545691.1"/>
</dbReference>
<keyword evidence="9" id="KW-1185">Reference proteome</keyword>
<protein>
    <submittedName>
        <fullName evidence="8">Glycoside hydrolase family 5 protein</fullName>
    </submittedName>
</protein>
<evidence type="ECO:0000256" key="3">
    <source>
        <dbReference type="ARBA" id="ARBA00023295"/>
    </source>
</evidence>
<evidence type="ECO:0000313" key="8">
    <source>
        <dbReference type="EMBL" id="KAF2141980.1"/>
    </source>
</evidence>
<dbReference type="Proteomes" id="UP000799438">
    <property type="component" value="Unassembled WGS sequence"/>
</dbReference>
<keyword evidence="6" id="KW-0732">Signal</keyword>
<organism evidence="8 9">
    <name type="scientific">Aplosporella prunicola CBS 121167</name>
    <dbReference type="NCBI Taxonomy" id="1176127"/>
    <lineage>
        <taxon>Eukaryota</taxon>
        <taxon>Fungi</taxon>
        <taxon>Dikarya</taxon>
        <taxon>Ascomycota</taxon>
        <taxon>Pezizomycotina</taxon>
        <taxon>Dothideomycetes</taxon>
        <taxon>Dothideomycetes incertae sedis</taxon>
        <taxon>Botryosphaeriales</taxon>
        <taxon>Aplosporellaceae</taxon>
        <taxon>Aplosporella</taxon>
    </lineage>
</organism>
<proteinExistence type="inferred from homology"/>
<dbReference type="InterPro" id="IPR018087">
    <property type="entry name" value="Glyco_hydro_5_CS"/>
</dbReference>
<dbReference type="Gene3D" id="3.20.20.80">
    <property type="entry name" value="Glycosidases"/>
    <property type="match status" value="1"/>
</dbReference>
<dbReference type="GO" id="GO:0005576">
    <property type="term" value="C:extracellular region"/>
    <property type="evidence" value="ECO:0007669"/>
    <property type="project" value="TreeGrafter"/>
</dbReference>
<dbReference type="Pfam" id="PF00150">
    <property type="entry name" value="Cellulase"/>
    <property type="match status" value="1"/>
</dbReference>
<sequence>MKFIQTLIAGLALKTAAAIPLLQRDYALGSAPVRGANIGGWLVLEPWITPSVFAENDGSVVDEYTLTQNKGNARDILKQHWDSWVTLADFQKLANNGFNAVRIPIGYWAFKKYQNDPYIMGAQPYLDKAIDWARQTGLKVWIDLHGAPRSQNGFDNSGQKVGAPAWTSEDSVAATQEVIDIISKKYADPKYADVVVAIQLLNEPLMGALPGGRGATQAYYQHGFDSVRGVPGSQAMVVIHDGFAPPREWNGFATGQGTNGAVVDHHEYQVFTNELVAMSAQQHIDLVCGSAHTWGEGQDKFVVVGEWTGALTDCARYLNGYGVGARYDGTYNGSPTVGSCAGVNAIEQWTPQRRTDTINYINAQLDVFETKAQGWFWWNFKTEGAAEWDLFRLIDAGVFPKLQGRVAKATC</sequence>
<dbReference type="InterPro" id="IPR001547">
    <property type="entry name" value="Glyco_hydro_5"/>
</dbReference>
<dbReference type="SUPFAM" id="SSF51445">
    <property type="entry name" value="(Trans)glycosidases"/>
    <property type="match status" value="1"/>
</dbReference>